<evidence type="ECO:0000256" key="2">
    <source>
        <dbReference type="ARBA" id="ARBA00022618"/>
    </source>
</evidence>
<dbReference type="Proteomes" id="UP000712007">
    <property type="component" value="Unassembled WGS sequence"/>
</dbReference>
<dbReference type="GO" id="GO:0009898">
    <property type="term" value="C:cytoplasmic side of plasma membrane"/>
    <property type="evidence" value="ECO:0007669"/>
    <property type="project" value="TreeGrafter"/>
</dbReference>
<keyword evidence="2 5" id="KW-0132">Cell division</keyword>
<dbReference type="InterPro" id="IPR050696">
    <property type="entry name" value="FtsA/MreB"/>
</dbReference>
<evidence type="ECO:0000259" key="7">
    <source>
        <dbReference type="SMART" id="SM00842"/>
    </source>
</evidence>
<evidence type="ECO:0000256" key="5">
    <source>
        <dbReference type="PIRNR" id="PIRNR003101"/>
    </source>
</evidence>
<name>A0A940IEB7_9BACT</name>
<dbReference type="PANTHER" id="PTHR32432:SF4">
    <property type="entry name" value="CELL DIVISION PROTEIN FTSA"/>
    <property type="match status" value="1"/>
</dbReference>
<dbReference type="NCBIfam" id="TIGR01174">
    <property type="entry name" value="ftsA"/>
    <property type="match status" value="1"/>
</dbReference>
<organism evidence="8 9">
    <name type="scientific">Candidatus Aphodosoma intestinipullorum</name>
    <dbReference type="NCBI Taxonomy" id="2840674"/>
    <lineage>
        <taxon>Bacteria</taxon>
        <taxon>Pseudomonadati</taxon>
        <taxon>Bacteroidota</taxon>
        <taxon>Bacteroidia</taxon>
        <taxon>Bacteroidales</taxon>
        <taxon>Candidatus Aphodosoma</taxon>
    </lineage>
</organism>
<reference evidence="8" key="2">
    <citation type="journal article" date="2021" name="PeerJ">
        <title>Extensive microbial diversity within the chicken gut microbiome revealed by metagenomics and culture.</title>
        <authorList>
            <person name="Gilroy R."/>
            <person name="Ravi A."/>
            <person name="Getino M."/>
            <person name="Pursley I."/>
            <person name="Horton D.L."/>
            <person name="Alikhan N.F."/>
            <person name="Baker D."/>
            <person name="Gharbi K."/>
            <person name="Hall N."/>
            <person name="Watson M."/>
            <person name="Adriaenssens E.M."/>
            <person name="Foster-Nyarko E."/>
            <person name="Jarju S."/>
            <person name="Secka A."/>
            <person name="Antonio M."/>
            <person name="Oren A."/>
            <person name="Chaudhuri R.R."/>
            <person name="La Ragione R."/>
            <person name="Hildebrand F."/>
            <person name="Pallen M.J."/>
        </authorList>
    </citation>
    <scope>NUCLEOTIDE SEQUENCE</scope>
    <source>
        <strain evidence="8">3924</strain>
    </source>
</reference>
<dbReference type="SMART" id="SM00842">
    <property type="entry name" value="FtsA"/>
    <property type="match status" value="1"/>
</dbReference>
<sequence length="433" mass="46907">MEEADTVVVADISYSRIALLAARKEEGGRLNVLGVETDGTPKGYVRSGAIERPGDVAFKVRELVKKMGNRLGDKCRIVRVYVNMNGKSICSDNFSAYRNYGRQTQITHPEIVSIENEIRAQNSTGYDVLYVEPGRYVLDGERVANPMAKSCFNLEANYLAVMADGRLKANIDKMFDRIQEPKMADYNIGILSTAQAVLSDEDKAGGVLLLDFGAETTSMAVYCDGALSRLAVIPFGGAHVTADLCSLGLSEQEAEALKINHGCVVVPSDKQDTLLKLKGKTGQGERSFKIQDVQMVIKARIDEILSVVESELELSGCRENVHGAVITGGASRLQGLQEYLGERMGLTVRDAAWTGAVSTVAGSTDVMQQGFAPLIGLALWAKGNCVETEKDDEPEEEAPAAEKKPEQHKAKKKGGFLSGLAGLFENESNIFDE</sequence>
<dbReference type="PANTHER" id="PTHR32432">
    <property type="entry name" value="CELL DIVISION PROTEIN FTSA-RELATED"/>
    <property type="match status" value="1"/>
</dbReference>
<comment type="function">
    <text evidence="5">Cell division protein that is involved in the assembly of the Z ring. May serve as a membrane anchor for the Z ring.</text>
</comment>
<comment type="similarity">
    <text evidence="5">Belongs to the FtsA/MreB family.</text>
</comment>
<dbReference type="PIRSF" id="PIRSF003101">
    <property type="entry name" value="FtsA"/>
    <property type="match status" value="1"/>
</dbReference>
<dbReference type="Pfam" id="PF14450">
    <property type="entry name" value="FtsA"/>
    <property type="match status" value="1"/>
</dbReference>
<gene>
    <name evidence="8" type="primary">ftsA</name>
    <name evidence="8" type="ORF">IAC51_02345</name>
</gene>
<accession>A0A940IEB7</accession>
<dbReference type="SUPFAM" id="SSF53067">
    <property type="entry name" value="Actin-like ATPase domain"/>
    <property type="match status" value="2"/>
</dbReference>
<evidence type="ECO:0000256" key="1">
    <source>
        <dbReference type="ARBA" id="ARBA00022475"/>
    </source>
</evidence>
<feature type="region of interest" description="Disordered" evidence="6">
    <location>
        <begin position="388"/>
        <end position="413"/>
    </location>
</feature>
<dbReference type="InterPro" id="IPR043129">
    <property type="entry name" value="ATPase_NBD"/>
</dbReference>
<evidence type="ECO:0000256" key="6">
    <source>
        <dbReference type="SAM" id="MobiDB-lite"/>
    </source>
</evidence>
<dbReference type="InterPro" id="IPR020823">
    <property type="entry name" value="Cell_div_FtsA"/>
</dbReference>
<dbReference type="InterPro" id="IPR003494">
    <property type="entry name" value="SHS2_FtsA"/>
</dbReference>
<evidence type="ECO:0000313" key="8">
    <source>
        <dbReference type="EMBL" id="MBO8439469.1"/>
    </source>
</evidence>
<feature type="compositionally biased region" description="Acidic residues" evidence="6">
    <location>
        <begin position="389"/>
        <end position="399"/>
    </location>
</feature>
<protein>
    <recommendedName>
        <fullName evidence="5">Cell division protein FtsA</fullName>
    </recommendedName>
</protein>
<reference evidence="8" key="1">
    <citation type="submission" date="2020-10" db="EMBL/GenBank/DDBJ databases">
        <authorList>
            <person name="Gilroy R."/>
        </authorList>
    </citation>
    <scope>NUCLEOTIDE SEQUENCE</scope>
    <source>
        <strain evidence="8">3924</strain>
    </source>
</reference>
<feature type="domain" description="SHS2" evidence="7">
    <location>
        <begin position="7"/>
        <end position="197"/>
    </location>
</feature>
<keyword evidence="1" id="KW-1003">Cell membrane</keyword>
<keyword evidence="3" id="KW-0472">Membrane</keyword>
<evidence type="ECO:0000256" key="3">
    <source>
        <dbReference type="ARBA" id="ARBA00023136"/>
    </source>
</evidence>
<evidence type="ECO:0000256" key="4">
    <source>
        <dbReference type="ARBA" id="ARBA00023306"/>
    </source>
</evidence>
<dbReference type="EMBL" id="JADIMV010000044">
    <property type="protein sequence ID" value="MBO8439469.1"/>
    <property type="molecule type" value="Genomic_DNA"/>
</dbReference>
<dbReference type="GO" id="GO:0051301">
    <property type="term" value="P:cell division"/>
    <property type="evidence" value="ECO:0007669"/>
    <property type="project" value="UniProtKB-KW"/>
</dbReference>
<comment type="caution">
    <text evidence="8">The sequence shown here is derived from an EMBL/GenBank/DDBJ whole genome shotgun (WGS) entry which is preliminary data.</text>
</comment>
<proteinExistence type="inferred from homology"/>
<comment type="subunit">
    <text evidence="5">Interacts with FtsZ.</text>
</comment>
<dbReference type="GO" id="GO:0032153">
    <property type="term" value="C:cell division site"/>
    <property type="evidence" value="ECO:0007669"/>
    <property type="project" value="TreeGrafter"/>
</dbReference>
<keyword evidence="4 5" id="KW-0131">Cell cycle</keyword>
<dbReference type="AlphaFoldDB" id="A0A940IEB7"/>
<dbReference type="Gene3D" id="3.30.420.40">
    <property type="match status" value="1"/>
</dbReference>
<evidence type="ECO:0000313" key="9">
    <source>
        <dbReference type="Proteomes" id="UP000712007"/>
    </source>
</evidence>